<dbReference type="InterPro" id="IPR027417">
    <property type="entry name" value="P-loop_NTPase"/>
</dbReference>
<name>A0A3E3J229_9FIRM</name>
<evidence type="ECO:0000256" key="9">
    <source>
        <dbReference type="SAM" id="Phobius"/>
    </source>
</evidence>
<keyword evidence="8 9" id="KW-0472">Membrane</keyword>
<gene>
    <name evidence="11" type="ORF">DWY69_03900</name>
</gene>
<dbReference type="Gene3D" id="1.20.1560.10">
    <property type="entry name" value="ABC transporter type 1, transmembrane domain"/>
    <property type="match status" value="1"/>
</dbReference>
<keyword evidence="5" id="KW-0547">Nucleotide-binding</keyword>
<dbReference type="GO" id="GO:0005886">
    <property type="term" value="C:plasma membrane"/>
    <property type="evidence" value="ECO:0007669"/>
    <property type="project" value="UniProtKB-SubCell"/>
</dbReference>
<dbReference type="PANTHER" id="PTHR24221:SF654">
    <property type="entry name" value="ATP-BINDING CASSETTE SUB-FAMILY B MEMBER 6"/>
    <property type="match status" value="1"/>
</dbReference>
<comment type="caution">
    <text evidence="11">The sequence shown here is derived from an EMBL/GenBank/DDBJ whole genome shotgun (WGS) entry which is preliminary data.</text>
</comment>
<accession>A0A3E3J229</accession>
<keyword evidence="3" id="KW-1003">Cell membrane</keyword>
<evidence type="ECO:0000259" key="10">
    <source>
        <dbReference type="PROSITE" id="PS50893"/>
    </source>
</evidence>
<dbReference type="SUPFAM" id="SSF90123">
    <property type="entry name" value="ABC transporter transmembrane region"/>
    <property type="match status" value="1"/>
</dbReference>
<evidence type="ECO:0000313" key="11">
    <source>
        <dbReference type="EMBL" id="RGE73343.1"/>
    </source>
</evidence>
<evidence type="ECO:0000256" key="5">
    <source>
        <dbReference type="ARBA" id="ARBA00022741"/>
    </source>
</evidence>
<evidence type="ECO:0000256" key="8">
    <source>
        <dbReference type="ARBA" id="ARBA00023136"/>
    </source>
</evidence>
<dbReference type="FunFam" id="3.40.50.300:FF:000854">
    <property type="entry name" value="Multidrug ABC transporter ATP-binding protein"/>
    <property type="match status" value="1"/>
</dbReference>
<dbReference type="OrthoDB" id="1699242at2"/>
<dbReference type="GO" id="GO:0034040">
    <property type="term" value="F:ATPase-coupled lipid transmembrane transporter activity"/>
    <property type="evidence" value="ECO:0007669"/>
    <property type="project" value="TreeGrafter"/>
</dbReference>
<dbReference type="Pfam" id="PF00005">
    <property type="entry name" value="ABC_tran"/>
    <property type="match status" value="1"/>
</dbReference>
<dbReference type="InterPro" id="IPR036640">
    <property type="entry name" value="ABC1_TM_sf"/>
</dbReference>
<evidence type="ECO:0000256" key="1">
    <source>
        <dbReference type="ARBA" id="ARBA00004651"/>
    </source>
</evidence>
<dbReference type="Gene3D" id="3.40.50.300">
    <property type="entry name" value="P-loop containing nucleotide triphosphate hydrolases"/>
    <property type="match status" value="1"/>
</dbReference>
<evidence type="ECO:0000256" key="7">
    <source>
        <dbReference type="ARBA" id="ARBA00022989"/>
    </source>
</evidence>
<feature type="transmembrane region" description="Helical" evidence="9">
    <location>
        <begin position="73"/>
        <end position="91"/>
    </location>
</feature>
<dbReference type="RefSeq" id="WP_025490563.1">
    <property type="nucleotide sequence ID" value="NZ_CALBAU010000068.1"/>
</dbReference>
<dbReference type="PANTHER" id="PTHR24221">
    <property type="entry name" value="ATP-BINDING CASSETTE SUB-FAMILY B"/>
    <property type="match status" value="1"/>
</dbReference>
<keyword evidence="7 9" id="KW-1133">Transmembrane helix</keyword>
<dbReference type="PROSITE" id="PS50893">
    <property type="entry name" value="ABC_TRANSPORTER_2"/>
    <property type="match status" value="1"/>
</dbReference>
<dbReference type="Proteomes" id="UP000261166">
    <property type="component" value="Unassembled WGS sequence"/>
</dbReference>
<dbReference type="AlphaFoldDB" id="A0A3E3J229"/>
<dbReference type="GO" id="GO:0005524">
    <property type="term" value="F:ATP binding"/>
    <property type="evidence" value="ECO:0007669"/>
    <property type="project" value="UniProtKB-KW"/>
</dbReference>
<dbReference type="SUPFAM" id="SSF52540">
    <property type="entry name" value="P-loop containing nucleoside triphosphate hydrolases"/>
    <property type="match status" value="1"/>
</dbReference>
<dbReference type="GO" id="GO:0016887">
    <property type="term" value="F:ATP hydrolysis activity"/>
    <property type="evidence" value="ECO:0007669"/>
    <property type="project" value="InterPro"/>
</dbReference>
<evidence type="ECO:0000256" key="6">
    <source>
        <dbReference type="ARBA" id="ARBA00022840"/>
    </source>
</evidence>
<evidence type="ECO:0000256" key="2">
    <source>
        <dbReference type="ARBA" id="ARBA00022448"/>
    </source>
</evidence>
<evidence type="ECO:0000256" key="4">
    <source>
        <dbReference type="ARBA" id="ARBA00022692"/>
    </source>
</evidence>
<dbReference type="PROSITE" id="PS00211">
    <property type="entry name" value="ABC_TRANSPORTER_1"/>
    <property type="match status" value="1"/>
</dbReference>
<feature type="domain" description="ABC transporter" evidence="10">
    <location>
        <begin position="350"/>
        <end position="592"/>
    </location>
</feature>
<sequence length="599" mass="68633">MKEYIRKEGRRNVMKNNFWMLKQVWKCTPGYVVWMVVEGVVWGMNHSVGIIYMQQLFDALGEHVPFYSAARVIAGYAVYLIFFYLFHHWYWQIYNPKIREKLHIAMHTDMFRQAVVIDLAKYDDPEFYNDFVWAMDQSFEHAVGLMEDTGKLINRIMASVTLTGVMFGVDSTMAVIIFLLAAVRIGLTLIQNKISLSYRTLLNPLERKESYIERVFRLPDYAKDLRVTHVTENLFDEYRDTVAQKRRITDSYGKRFAILDYIRSASEIAGESGLIILMLYKVMVTGEVGLGGFAVAVNASWKMVWFLRDMVERLLKYHEHGMFIEKMRCFMNSRPTIIGGALAAPAFESLEFRNVSFSYGTGERQKAAVSQVNLKISRGEKIAIVGYNGAGKTTLTKLVMRLYDPDEGEIFYNGRNVKEYTLESIRQRMAAVFQDYRIFACSVGENVAGGRYDAQNAGKVLEALENSSFTGKLRSLPLGIETQLTREFENSGTQLSGGEQQKLAIARAFYKNADLIILDEPSSALDPDAEYELNQAVYEYAGNRTVIFISHRLSTTRHADRIYMFDSGKLVECGTHEELTAAGGRYAYMFRLQAEKYRE</sequence>
<dbReference type="EMBL" id="QVLU01000003">
    <property type="protein sequence ID" value="RGE73343.1"/>
    <property type="molecule type" value="Genomic_DNA"/>
</dbReference>
<dbReference type="InterPro" id="IPR039421">
    <property type="entry name" value="Type_1_exporter"/>
</dbReference>
<keyword evidence="4 9" id="KW-0812">Transmembrane</keyword>
<dbReference type="InterPro" id="IPR017871">
    <property type="entry name" value="ABC_transporter-like_CS"/>
</dbReference>
<evidence type="ECO:0000256" key="3">
    <source>
        <dbReference type="ARBA" id="ARBA00022475"/>
    </source>
</evidence>
<reference evidence="11 12" key="1">
    <citation type="submission" date="2018-08" db="EMBL/GenBank/DDBJ databases">
        <title>A genome reference for cultivated species of the human gut microbiota.</title>
        <authorList>
            <person name="Zou Y."/>
            <person name="Xue W."/>
            <person name="Luo G."/>
        </authorList>
    </citation>
    <scope>NUCLEOTIDE SEQUENCE [LARGE SCALE GENOMIC DNA]</scope>
    <source>
        <strain evidence="11 12">AF26-4BH</strain>
    </source>
</reference>
<dbReference type="SMART" id="SM00382">
    <property type="entry name" value="AAA"/>
    <property type="match status" value="1"/>
</dbReference>
<dbReference type="InterPro" id="IPR003439">
    <property type="entry name" value="ABC_transporter-like_ATP-bd"/>
</dbReference>
<evidence type="ECO:0000313" key="12">
    <source>
        <dbReference type="Proteomes" id="UP000261166"/>
    </source>
</evidence>
<protein>
    <submittedName>
        <fullName evidence="11">ABC transporter ATP-binding protein</fullName>
    </submittedName>
</protein>
<keyword evidence="6 11" id="KW-0067">ATP-binding</keyword>
<proteinExistence type="predicted"/>
<feature type="transmembrane region" description="Helical" evidence="9">
    <location>
        <begin position="156"/>
        <end position="183"/>
    </location>
</feature>
<dbReference type="InterPro" id="IPR003593">
    <property type="entry name" value="AAA+_ATPase"/>
</dbReference>
<keyword evidence="2" id="KW-0813">Transport</keyword>
<comment type="subcellular location">
    <subcellularLocation>
        <location evidence="1">Cell membrane</location>
        <topology evidence="1">Multi-pass membrane protein</topology>
    </subcellularLocation>
</comment>
<organism evidence="11 12">
    <name type="scientific">Eisenbergiella massiliensis</name>
    <dbReference type="NCBI Taxonomy" id="1720294"/>
    <lineage>
        <taxon>Bacteria</taxon>
        <taxon>Bacillati</taxon>
        <taxon>Bacillota</taxon>
        <taxon>Clostridia</taxon>
        <taxon>Lachnospirales</taxon>
        <taxon>Lachnospiraceae</taxon>
        <taxon>Eisenbergiella</taxon>
    </lineage>
</organism>
<feature type="transmembrane region" description="Helical" evidence="9">
    <location>
        <begin position="31"/>
        <end position="53"/>
    </location>
</feature>